<gene>
    <name evidence="1" type="ORF">PENTCL1PPCAC_20137</name>
</gene>
<name>A0AAV5TU32_9BILA</name>
<proteinExistence type="predicted"/>
<protein>
    <submittedName>
        <fullName evidence="1">Uncharacterized protein</fullName>
    </submittedName>
</protein>
<sequence>MRGRIYALPPSIEIDSRYFSFRRCIPSISSLLGGAFLPFRSIERALDSLSSLLSSSLPPSNSSLLS</sequence>
<dbReference type="EMBL" id="BTSX01000005">
    <property type="protein sequence ID" value="GMS97962.1"/>
    <property type="molecule type" value="Genomic_DNA"/>
</dbReference>
<reference evidence="1" key="1">
    <citation type="submission" date="2023-10" db="EMBL/GenBank/DDBJ databases">
        <title>Genome assembly of Pristionchus species.</title>
        <authorList>
            <person name="Yoshida K."/>
            <person name="Sommer R.J."/>
        </authorList>
    </citation>
    <scope>NUCLEOTIDE SEQUENCE</scope>
    <source>
        <strain evidence="1">RS0144</strain>
    </source>
</reference>
<dbReference type="AlphaFoldDB" id="A0AAV5TU32"/>
<organism evidence="1 2">
    <name type="scientific">Pristionchus entomophagus</name>
    <dbReference type="NCBI Taxonomy" id="358040"/>
    <lineage>
        <taxon>Eukaryota</taxon>
        <taxon>Metazoa</taxon>
        <taxon>Ecdysozoa</taxon>
        <taxon>Nematoda</taxon>
        <taxon>Chromadorea</taxon>
        <taxon>Rhabditida</taxon>
        <taxon>Rhabditina</taxon>
        <taxon>Diplogasteromorpha</taxon>
        <taxon>Diplogasteroidea</taxon>
        <taxon>Neodiplogasteridae</taxon>
        <taxon>Pristionchus</taxon>
    </lineage>
</organism>
<evidence type="ECO:0000313" key="2">
    <source>
        <dbReference type="Proteomes" id="UP001432027"/>
    </source>
</evidence>
<accession>A0AAV5TU32</accession>
<comment type="caution">
    <text evidence="1">The sequence shown here is derived from an EMBL/GenBank/DDBJ whole genome shotgun (WGS) entry which is preliminary data.</text>
</comment>
<evidence type="ECO:0000313" key="1">
    <source>
        <dbReference type="EMBL" id="GMS97962.1"/>
    </source>
</evidence>
<dbReference type="Proteomes" id="UP001432027">
    <property type="component" value="Unassembled WGS sequence"/>
</dbReference>
<keyword evidence="2" id="KW-1185">Reference proteome</keyword>